<evidence type="ECO:0000313" key="2">
    <source>
        <dbReference type="Proteomes" id="UP001246858"/>
    </source>
</evidence>
<sequence>MMKYSYLLLSALLLAGFSACKKQLDTKPKDFFEPSDYYQNAEQLNIALNGVYDNLAVVYSNPIHFRWGFEGDESWYVKSAPLTGPHIYDFTAANSEIQSFWNTLYIGIGRANYLLANLNNNPAIDEAVRAKVKGEALFLRAYYYFLLVQTYGGVPLMLKPTPSVTAVDVPRATAKEVYEQIIADMTEAEGLVSGISQLGFGGRVNKSAVRGILARVCLHMAGYPVKDQSKYKAARDWAKKVMDDAEAGHALNPSYSGVFINLAADKYDIKECLWEVEFWGNKSDAFTETGSVGDVNGPASSNTATGFAYAGLKVTADLYYLFQEGDIRRDWSIARFTYGGASQPANSKTFITTVNRTTAYNRFPAKYRREYEVVLPKNTTGTPINCPLLRYADVLLMFAEAENEMAENSVPTADAIEAVNKVRRRGWCTGIKTLTIGNGGSGYTTAPTVTFVGGGGSGVVATASISGGKVTGVTFANDAVYGTSRGVGYTAAPLIAFSGGNGSGATATASIYTPADALVPAAVTASKETFRAFIRDERSRELSGETFRKGDLIRWDIFVSRMHELSATIERDLGTSTTPAYLNLFIKGFGPNITDRNKLWPIPTRELTLNRALTQNLGW</sequence>
<reference evidence="1" key="1">
    <citation type="submission" date="2023-07" db="EMBL/GenBank/DDBJ databases">
        <title>Sorghum-associated microbial communities from plants grown in Nebraska, USA.</title>
        <authorList>
            <person name="Schachtman D."/>
        </authorList>
    </citation>
    <scope>NUCLEOTIDE SEQUENCE</scope>
    <source>
        <strain evidence="1">2697</strain>
    </source>
</reference>
<comment type="caution">
    <text evidence="1">The sequence shown here is derived from an EMBL/GenBank/DDBJ whole genome shotgun (WGS) entry which is preliminary data.</text>
</comment>
<accession>A0ACC6KTV6</accession>
<evidence type="ECO:0000313" key="1">
    <source>
        <dbReference type="EMBL" id="MDR6782630.1"/>
    </source>
</evidence>
<protein>
    <submittedName>
        <fullName evidence="1">Uncharacterized protein</fullName>
    </submittedName>
</protein>
<proteinExistence type="predicted"/>
<dbReference type="EMBL" id="JAVDTF010000001">
    <property type="protein sequence ID" value="MDR6782630.1"/>
    <property type="molecule type" value="Genomic_DNA"/>
</dbReference>
<keyword evidence="2" id="KW-1185">Reference proteome</keyword>
<name>A0ACC6KTV6_9SPHI</name>
<gene>
    <name evidence="1" type="ORF">J2X78_001182</name>
</gene>
<organism evidence="1 2">
    <name type="scientific">Pedobacter africanus</name>
    <dbReference type="NCBI Taxonomy" id="151894"/>
    <lineage>
        <taxon>Bacteria</taxon>
        <taxon>Pseudomonadati</taxon>
        <taxon>Bacteroidota</taxon>
        <taxon>Sphingobacteriia</taxon>
        <taxon>Sphingobacteriales</taxon>
        <taxon>Sphingobacteriaceae</taxon>
        <taxon>Pedobacter</taxon>
    </lineage>
</organism>
<dbReference type="Proteomes" id="UP001246858">
    <property type="component" value="Unassembled WGS sequence"/>
</dbReference>